<dbReference type="InterPro" id="IPR015196">
    <property type="entry name" value="PngaseF_N"/>
</dbReference>
<dbReference type="Proteomes" id="UP001172082">
    <property type="component" value="Unassembled WGS sequence"/>
</dbReference>
<dbReference type="SUPFAM" id="SSF49742">
    <property type="entry name" value="PHM/PNGase F"/>
    <property type="match status" value="2"/>
</dbReference>
<dbReference type="InterPro" id="IPR008977">
    <property type="entry name" value="PHM/PNGase_F_dom_sf"/>
</dbReference>
<keyword evidence="4" id="KW-1185">Reference proteome</keyword>
<dbReference type="EMBL" id="JAUJEA010000005">
    <property type="protein sequence ID" value="MDN5202893.1"/>
    <property type="molecule type" value="Genomic_DNA"/>
</dbReference>
<gene>
    <name evidence="3" type="ORF">QQ008_15995</name>
</gene>
<dbReference type="PANTHER" id="PTHR39319">
    <property type="entry name" value="SI:DKEY-256H2.1"/>
    <property type="match status" value="1"/>
</dbReference>
<proteinExistence type="predicted"/>
<dbReference type="Pfam" id="PF09113">
    <property type="entry name" value="N-glycanase_C"/>
    <property type="match status" value="1"/>
</dbReference>
<dbReference type="SMART" id="SM01290">
    <property type="entry name" value="N-glycanase_N"/>
    <property type="match status" value="1"/>
</dbReference>
<evidence type="ECO:0000259" key="2">
    <source>
        <dbReference type="SMART" id="SM01290"/>
    </source>
</evidence>
<evidence type="ECO:0000313" key="4">
    <source>
        <dbReference type="Proteomes" id="UP001172082"/>
    </source>
</evidence>
<name>A0ABT8KTD0_9BACT</name>
<reference evidence="3" key="1">
    <citation type="submission" date="2023-06" db="EMBL/GenBank/DDBJ databases">
        <title>Genomic of Parafulvivirga corallium.</title>
        <authorList>
            <person name="Wang G."/>
        </authorList>
    </citation>
    <scope>NUCLEOTIDE SEQUENCE</scope>
    <source>
        <strain evidence="3">BMA10</strain>
    </source>
</reference>
<feature type="domain" description="Peptide-N-glycosidase F N-terminal" evidence="2">
    <location>
        <begin position="44"/>
        <end position="170"/>
    </location>
</feature>
<organism evidence="3 4">
    <name type="scientific">Splendidivirga corallicola</name>
    <dbReference type="NCBI Taxonomy" id="3051826"/>
    <lineage>
        <taxon>Bacteria</taxon>
        <taxon>Pseudomonadati</taxon>
        <taxon>Bacteroidota</taxon>
        <taxon>Cytophagia</taxon>
        <taxon>Cytophagales</taxon>
        <taxon>Splendidivirgaceae</taxon>
        <taxon>Splendidivirga</taxon>
    </lineage>
</organism>
<dbReference type="InterPro" id="IPR015197">
    <property type="entry name" value="PngaseF_C"/>
</dbReference>
<dbReference type="Pfam" id="PF09112">
    <property type="entry name" value="N-glycanase_N"/>
    <property type="match status" value="1"/>
</dbReference>
<dbReference type="PROSITE" id="PS51257">
    <property type="entry name" value="PROKAR_LIPOPROTEIN"/>
    <property type="match status" value="1"/>
</dbReference>
<dbReference type="RefSeq" id="WP_346752912.1">
    <property type="nucleotide sequence ID" value="NZ_JAUJEA010000005.1"/>
</dbReference>
<dbReference type="PANTHER" id="PTHR39319:SF1">
    <property type="entry name" value="SI:DKEY-256H2.1"/>
    <property type="match status" value="1"/>
</dbReference>
<sequence length="350" mass="39742">MKIQLNQVNTGTFFLSFIVLAIFIASCKSEDDSTPKVVVPDTLTVTTFNKSHHFFAGWSAEDNLRTIQQDFEFPESLDDYDKIFMEIQLECPGNGCDPWDRAAFIEMITEENGQEKIYEIGRYITPYKIGCNWTIDVSDYRNLLQGTVSLKSHIDTWTNPGWSLTVNFKFIEGEPEYSNIQVENLWYTQGVAYGVPEKPIPYPDGNVDIHSNAQKVKVKIVTTGHSFGNTGNAAEFFPADHQLMINNEAKFTHHLWRSDCAQNPCSPQFGTWKFARAGWCPGADVIPEEFDITNNISPGETINLKYQLMDYTNECRRDNPNCVTGVNCSDCENPPGEPFYRISVQVISYI</sequence>
<keyword evidence="1" id="KW-1015">Disulfide bond</keyword>
<evidence type="ECO:0000256" key="1">
    <source>
        <dbReference type="ARBA" id="ARBA00023157"/>
    </source>
</evidence>
<dbReference type="InterPro" id="IPR014784">
    <property type="entry name" value="Cu2_ascorb_mOase-like_C"/>
</dbReference>
<dbReference type="InterPro" id="IPR053251">
    <property type="entry name" value="N-glycanase"/>
</dbReference>
<accession>A0ABT8KTD0</accession>
<dbReference type="Gene3D" id="2.60.120.230">
    <property type="match status" value="2"/>
</dbReference>
<protein>
    <submittedName>
        <fullName evidence="3">Peptide-N-glycosidase F-related protein</fullName>
    </submittedName>
</protein>
<evidence type="ECO:0000313" key="3">
    <source>
        <dbReference type="EMBL" id="MDN5202893.1"/>
    </source>
</evidence>
<comment type="caution">
    <text evidence="3">The sequence shown here is derived from an EMBL/GenBank/DDBJ whole genome shotgun (WGS) entry which is preliminary data.</text>
</comment>